<evidence type="ECO:0000313" key="5">
    <source>
        <dbReference type="EMBL" id="TYL54032.1"/>
    </source>
</evidence>
<dbReference type="InterPro" id="IPR001650">
    <property type="entry name" value="Helicase_C-like"/>
</dbReference>
<reference evidence="5 6" key="1">
    <citation type="submission" date="2019-08" db="EMBL/GenBank/DDBJ databases">
        <authorList>
            <person name="Hu J."/>
        </authorList>
    </citation>
    <scope>NUCLEOTIDE SEQUENCE [LARGE SCALE GENOMIC DNA]</scope>
    <source>
        <strain evidence="5 6">NEAU-184</strain>
    </source>
</reference>
<dbReference type="PROSITE" id="PS51194">
    <property type="entry name" value="HELICASE_CTER"/>
    <property type="match status" value="1"/>
</dbReference>
<keyword evidence="5" id="KW-0347">Helicase</keyword>
<dbReference type="GO" id="GO:0005524">
    <property type="term" value="F:ATP binding"/>
    <property type="evidence" value="ECO:0007669"/>
    <property type="project" value="UniProtKB-KW"/>
</dbReference>
<accession>A0A5S4V4W4</accession>
<evidence type="ECO:0000256" key="2">
    <source>
        <dbReference type="ARBA" id="ARBA00022840"/>
    </source>
</evidence>
<dbReference type="GO" id="GO:0003677">
    <property type="term" value="F:DNA binding"/>
    <property type="evidence" value="ECO:0007669"/>
    <property type="project" value="TreeGrafter"/>
</dbReference>
<dbReference type="PROSITE" id="PS51192">
    <property type="entry name" value="HELICASE_ATP_BIND_1"/>
    <property type="match status" value="1"/>
</dbReference>
<dbReference type="InterPro" id="IPR011545">
    <property type="entry name" value="DEAD/DEAH_box_helicase_dom"/>
</dbReference>
<feature type="domain" description="Helicase ATP-binding" evidence="3">
    <location>
        <begin position="40"/>
        <end position="219"/>
    </location>
</feature>
<dbReference type="GO" id="GO:0016887">
    <property type="term" value="F:ATP hydrolysis activity"/>
    <property type="evidence" value="ECO:0007669"/>
    <property type="project" value="TreeGrafter"/>
</dbReference>
<keyword evidence="1" id="KW-0547">Nucleotide-binding</keyword>
<evidence type="ECO:0000313" key="6">
    <source>
        <dbReference type="Proteomes" id="UP000325243"/>
    </source>
</evidence>
<comment type="caution">
    <text evidence="5">The sequence shown here is derived from an EMBL/GenBank/DDBJ whole genome shotgun (WGS) entry which is preliminary data.</text>
</comment>
<dbReference type="PANTHER" id="PTHR47962">
    <property type="entry name" value="ATP-DEPENDENT HELICASE LHR-RELATED-RELATED"/>
    <property type="match status" value="1"/>
</dbReference>
<organism evidence="5 6">
    <name type="scientific">Agromyces mariniharenae</name>
    <dbReference type="NCBI Taxonomy" id="2604423"/>
    <lineage>
        <taxon>Bacteria</taxon>
        <taxon>Bacillati</taxon>
        <taxon>Actinomycetota</taxon>
        <taxon>Actinomycetes</taxon>
        <taxon>Micrococcales</taxon>
        <taxon>Microbacteriaceae</taxon>
        <taxon>Agromyces</taxon>
    </lineage>
</organism>
<gene>
    <name evidence="5" type="ORF">FYC51_10570</name>
</gene>
<dbReference type="InterPro" id="IPR014001">
    <property type="entry name" value="Helicase_ATP-bd"/>
</dbReference>
<evidence type="ECO:0000256" key="1">
    <source>
        <dbReference type="ARBA" id="ARBA00022741"/>
    </source>
</evidence>
<keyword evidence="5" id="KW-0378">Hydrolase</keyword>
<dbReference type="CDD" id="cd17922">
    <property type="entry name" value="DEXHc_LHR-like"/>
    <property type="match status" value="1"/>
</dbReference>
<protein>
    <submittedName>
        <fullName evidence="5">DEAD/DEAH box helicase</fullName>
    </submittedName>
</protein>
<keyword evidence="2" id="KW-0067">ATP-binding</keyword>
<dbReference type="AlphaFoldDB" id="A0A5S4V4W4"/>
<dbReference type="Gene3D" id="3.40.50.300">
    <property type="entry name" value="P-loop containing nucleotide triphosphate hydrolases"/>
    <property type="match status" value="2"/>
</dbReference>
<dbReference type="PANTHER" id="PTHR47962:SF5">
    <property type="entry name" value="ATP-DEPENDENT HELICASE LHR-RELATED"/>
    <property type="match status" value="1"/>
</dbReference>
<dbReference type="RefSeq" id="WP_148733496.1">
    <property type="nucleotide sequence ID" value="NZ_VSSB01000001.1"/>
</dbReference>
<dbReference type="Pfam" id="PF00270">
    <property type="entry name" value="DEAD"/>
    <property type="match status" value="1"/>
</dbReference>
<dbReference type="SMART" id="SM00490">
    <property type="entry name" value="HELICc"/>
    <property type="match status" value="1"/>
</dbReference>
<dbReference type="InterPro" id="IPR052511">
    <property type="entry name" value="ATP-dep_Helicase"/>
</dbReference>
<feature type="domain" description="Helicase C-terminal" evidence="4">
    <location>
        <begin position="251"/>
        <end position="396"/>
    </location>
</feature>
<dbReference type="SUPFAM" id="SSF52540">
    <property type="entry name" value="P-loop containing nucleoside triphosphate hydrolases"/>
    <property type="match status" value="1"/>
</dbReference>
<dbReference type="Pfam" id="PF00271">
    <property type="entry name" value="Helicase_C"/>
    <property type="match status" value="1"/>
</dbReference>
<evidence type="ECO:0000259" key="4">
    <source>
        <dbReference type="PROSITE" id="PS51194"/>
    </source>
</evidence>
<dbReference type="InterPro" id="IPR027417">
    <property type="entry name" value="P-loop_NTPase"/>
</dbReference>
<dbReference type="EMBL" id="VSSB01000001">
    <property type="protein sequence ID" value="TYL54032.1"/>
    <property type="molecule type" value="Genomic_DNA"/>
</dbReference>
<evidence type="ECO:0000259" key="3">
    <source>
        <dbReference type="PROSITE" id="PS51192"/>
    </source>
</evidence>
<sequence>MSTSTSDWGGPSDQLSAAIEYHIVNALGWTQLRPLQQAAIAPVRSGADCLLIAPTAGGKTEAAMFPVLSNMVDDGWRGLTVIYVTPLKALLNNLHPRLEIYAAWVGRRVGLWHGDIGDGERRRILADPPDVLLTTPESLEAMLVSRRVDHRSFFATVRAIIIDELHAFASADRGWHLLAVLERIQRLAGRRIQRIGLSATVGNPDEILTWMQGSNTQTGVDRQVVADRGGTASAPDVTLDYVGSVENAAEVLSRLYVGEKRLVFCQSRAQAEELAFELRQRRVTTFVSHSSLSVDERRQSERAFAEARDCVIVATSTLELGIDIGDLDRMVQIDAPFSVASFLQRLGRTGRRPGTVRNALFLATDLDNFLRAAGLLHLWSRGYVEPVLPPPHPRHIAAQQFLALALQEGRFPANGWHDWWSGCAVMDDADEVLDYLRNEQYLVEDGGFIFIGPAAERDFGRRHFMDLLSSFIADLELRVVAGVREIGSVSPLSMTRDVVDGRKPLLLAGRAWKVQSVTWQKHEVVVNEDPEKGKVRWASEPIAESFEMMRARREVLLGVDPAVKLSKRATVRLEDGRLLHAEHVDDGGQVMQRGGMGVRFWTWGGLRANQTLIAAMGLADSAAASNEGILLPFEIGVGDLRRADVLEAVPWLAADAVAGLKFSAALPGALAQQTLAERFADRAGALRIATDPVALVPNSRE</sequence>
<keyword evidence="6" id="KW-1185">Reference proteome</keyword>
<proteinExistence type="predicted"/>
<dbReference type="GO" id="GO:0004386">
    <property type="term" value="F:helicase activity"/>
    <property type="evidence" value="ECO:0007669"/>
    <property type="project" value="UniProtKB-KW"/>
</dbReference>
<dbReference type="Proteomes" id="UP000325243">
    <property type="component" value="Unassembled WGS sequence"/>
</dbReference>
<dbReference type="SMART" id="SM00487">
    <property type="entry name" value="DEXDc"/>
    <property type="match status" value="1"/>
</dbReference>
<name>A0A5S4V4W4_9MICO</name>